<gene>
    <name evidence="3" type="ORF">BWY41_01030</name>
</gene>
<evidence type="ECO:0000259" key="2">
    <source>
        <dbReference type="Pfam" id="PF09851"/>
    </source>
</evidence>
<name>A0A1V5SVK5_9BACT</name>
<dbReference type="AlphaFoldDB" id="A0A1V5SVK5"/>
<feature type="transmembrane region" description="Helical" evidence="1">
    <location>
        <begin position="48"/>
        <end position="69"/>
    </location>
</feature>
<evidence type="ECO:0000256" key="1">
    <source>
        <dbReference type="SAM" id="Phobius"/>
    </source>
</evidence>
<comment type="caution">
    <text evidence="3">The sequence shown here is derived from an EMBL/GenBank/DDBJ whole genome shotgun (WGS) entry which is preliminary data.</text>
</comment>
<organism evidence="3">
    <name type="scientific">Candidatus Atribacter allofermentans</name>
    <dbReference type="NCBI Taxonomy" id="1852833"/>
    <lineage>
        <taxon>Bacteria</taxon>
        <taxon>Pseudomonadati</taxon>
        <taxon>Atribacterota</taxon>
        <taxon>Atribacteria</taxon>
        <taxon>Atribacterales</taxon>
        <taxon>Atribacteraceae</taxon>
        <taxon>Atribacter</taxon>
    </lineage>
</organism>
<accession>A0A1V5SVK5</accession>
<protein>
    <recommendedName>
        <fullName evidence="2">SHOCT domain-containing protein</fullName>
    </recommendedName>
</protein>
<dbReference type="Pfam" id="PF09851">
    <property type="entry name" value="SHOCT"/>
    <property type="match status" value="1"/>
</dbReference>
<keyword evidence="1" id="KW-0812">Transmembrane</keyword>
<reference evidence="3" key="1">
    <citation type="submission" date="2017-02" db="EMBL/GenBank/DDBJ databases">
        <title>Delving into the versatile metabolic prowess of the omnipresent phylum Bacteroidetes.</title>
        <authorList>
            <person name="Nobu M.K."/>
            <person name="Mei R."/>
            <person name="Narihiro T."/>
            <person name="Kuroda K."/>
            <person name="Liu W.-T."/>
        </authorList>
    </citation>
    <scope>NUCLEOTIDE SEQUENCE</scope>
    <source>
        <strain evidence="3">ADurb.Bin276</strain>
    </source>
</reference>
<proteinExistence type="predicted"/>
<dbReference type="InterPro" id="IPR018649">
    <property type="entry name" value="SHOCT"/>
</dbReference>
<evidence type="ECO:0000313" key="3">
    <source>
        <dbReference type="EMBL" id="OQA58555.1"/>
    </source>
</evidence>
<keyword evidence="1" id="KW-1133">Transmembrane helix</keyword>
<sequence>MRNSILLFLLIFSFFGFIPQEVFANEISSPGWGWSHMMPWGWMNWGWGGMIGIGLIGLIVVLALIYLVFQNTRFSSDYGRRTSDDRPLEILQKRYAKGELSRDEYQKMKEDLKE</sequence>
<feature type="domain" description="SHOCT" evidence="2">
    <location>
        <begin position="87"/>
        <end position="112"/>
    </location>
</feature>
<dbReference type="Proteomes" id="UP000485569">
    <property type="component" value="Unassembled WGS sequence"/>
</dbReference>
<dbReference type="EMBL" id="MWBQ01000070">
    <property type="protein sequence ID" value="OQA58555.1"/>
    <property type="molecule type" value="Genomic_DNA"/>
</dbReference>
<keyword evidence="1" id="KW-0472">Membrane</keyword>